<dbReference type="RefSeq" id="WP_146858038.1">
    <property type="nucleotide sequence ID" value="NZ_BKAU01000001.1"/>
</dbReference>
<dbReference type="InterPro" id="IPR056955">
    <property type="entry name" value="ORC-CDC6-like"/>
</dbReference>
<keyword evidence="2" id="KW-1185">Reference proteome</keyword>
<gene>
    <name evidence="1" type="ORF">CCY01nite_08020</name>
</gene>
<reference evidence="1 2" key="1">
    <citation type="submission" date="2019-07" db="EMBL/GenBank/DDBJ databases">
        <title>Whole genome shotgun sequence of Chitinophaga cymbidii NBRC 109752.</title>
        <authorList>
            <person name="Hosoyama A."/>
            <person name="Uohara A."/>
            <person name="Ohji S."/>
            <person name="Ichikawa N."/>
        </authorList>
    </citation>
    <scope>NUCLEOTIDE SEQUENCE [LARGE SCALE GENOMIC DNA]</scope>
    <source>
        <strain evidence="1 2">NBRC 109752</strain>
    </source>
</reference>
<organism evidence="1 2">
    <name type="scientific">Chitinophaga cymbidii</name>
    <dbReference type="NCBI Taxonomy" id="1096750"/>
    <lineage>
        <taxon>Bacteria</taxon>
        <taxon>Pseudomonadati</taxon>
        <taxon>Bacteroidota</taxon>
        <taxon>Chitinophagia</taxon>
        <taxon>Chitinophagales</taxon>
        <taxon>Chitinophagaceae</taxon>
        <taxon>Chitinophaga</taxon>
    </lineage>
</organism>
<dbReference type="EMBL" id="BKAU01000001">
    <property type="protein sequence ID" value="GEP94542.1"/>
    <property type="molecule type" value="Genomic_DNA"/>
</dbReference>
<protein>
    <submittedName>
        <fullName evidence="1">Uncharacterized protein</fullName>
    </submittedName>
</protein>
<dbReference type="Pfam" id="PF24389">
    <property type="entry name" value="ORC-CDC6-like"/>
    <property type="match status" value="1"/>
</dbReference>
<sequence length="629" mass="73007">MSRLRNPFRLRASEKIESNASFLKLYNPVILESIMEKDKTGNLWNNVLYIHSSPGAGKTSLLRVFEPDTLNTLLNNKSAPDSKTLFGILKKLNVLTDNSVQVLGVTLVCTRNYEILEELNVSDAQKKRYFFSLLNSRIVLATLRSIVELLNINSPFNEVLGRINYNYDNRDNFFSDLTVPCTGAELYKWASNIEKKVYQAIDSFLPLEEIRPQGHDELFSVGILKPEYFQLDGKQIFSKILFMLDDTHKLSFTQRTALKKYVIEKRGNFSIWISERLEALDPKDNLRSFEGRDYEILNLEKFWSDRPSRFESVLANIADKRAAISTEEVNSFREYLDNELEEEHFKNNLVESINETKERILKITSITNKFDEWVKFVSAQEGSELELAILYRKLEILIHRNLGKQQLAFDFPLTDQEFKEKLKPDLEVSSKLFLSQPSSLPYYFGFSDLVKLSSNNIEQFLSFSAEMFEEMLSNRLLGNKVNIETEEQEKILKRAVEYKWNELSKILPYSNNVMNFLTRLGESCKSDTYKPNAPYALGVTGFAIKIATDMFSKDEEWYLNDIYAPLSNVISTCVAFNLLEMKAISQGEKGTKNDVYYLNRWLCVKFNLPFSYGGWRHKKIDELLKWTKI</sequence>
<proteinExistence type="predicted"/>
<dbReference type="AlphaFoldDB" id="A0A512RFS1"/>
<name>A0A512RFS1_9BACT</name>
<evidence type="ECO:0000313" key="2">
    <source>
        <dbReference type="Proteomes" id="UP000321436"/>
    </source>
</evidence>
<dbReference type="OrthoDB" id="1489695at2"/>
<dbReference type="Proteomes" id="UP000321436">
    <property type="component" value="Unassembled WGS sequence"/>
</dbReference>
<evidence type="ECO:0000313" key="1">
    <source>
        <dbReference type="EMBL" id="GEP94542.1"/>
    </source>
</evidence>
<comment type="caution">
    <text evidence="1">The sequence shown here is derived from an EMBL/GenBank/DDBJ whole genome shotgun (WGS) entry which is preliminary data.</text>
</comment>
<accession>A0A512RFS1</accession>